<evidence type="ECO:0000256" key="1">
    <source>
        <dbReference type="SAM" id="MobiDB-lite"/>
    </source>
</evidence>
<feature type="region of interest" description="Disordered" evidence="1">
    <location>
        <begin position="76"/>
        <end position="96"/>
    </location>
</feature>
<dbReference type="EMBL" id="JAOYFB010000002">
    <property type="protein sequence ID" value="KAK4008598.1"/>
    <property type="molecule type" value="Genomic_DNA"/>
</dbReference>
<sequence length="96" mass="11331">MHLARVVGVQECRKYPFGTVLEAKASLTPQHLDDDQPDEAHQNMNSLFKRLQFQSEPYYRNFVRFPSGFRRRRQEIRPSPWRPIEAQHPTVSSFSS</sequence>
<evidence type="ECO:0000313" key="3">
    <source>
        <dbReference type="Proteomes" id="UP001234178"/>
    </source>
</evidence>
<proteinExistence type="predicted"/>
<gene>
    <name evidence="2" type="ORF">OUZ56_013732</name>
</gene>
<evidence type="ECO:0000313" key="2">
    <source>
        <dbReference type="EMBL" id="KAK4008598.1"/>
    </source>
</evidence>
<protein>
    <submittedName>
        <fullName evidence="2">Uncharacterized protein</fullName>
    </submittedName>
</protein>
<accession>A0ABQ9Z6S0</accession>
<name>A0ABQ9Z6S0_9CRUS</name>
<keyword evidence="3" id="KW-1185">Reference proteome</keyword>
<reference evidence="2 3" key="1">
    <citation type="journal article" date="2023" name="Nucleic Acids Res.">
        <title>The hologenome of Daphnia magna reveals possible DNA methylation and microbiome-mediated evolution of the host genome.</title>
        <authorList>
            <person name="Chaturvedi A."/>
            <person name="Li X."/>
            <person name="Dhandapani V."/>
            <person name="Marshall H."/>
            <person name="Kissane S."/>
            <person name="Cuenca-Cambronero M."/>
            <person name="Asole G."/>
            <person name="Calvet F."/>
            <person name="Ruiz-Romero M."/>
            <person name="Marangio P."/>
            <person name="Guigo R."/>
            <person name="Rago D."/>
            <person name="Mirbahai L."/>
            <person name="Eastwood N."/>
            <person name="Colbourne J.K."/>
            <person name="Zhou J."/>
            <person name="Mallon E."/>
            <person name="Orsini L."/>
        </authorList>
    </citation>
    <scope>NUCLEOTIDE SEQUENCE [LARGE SCALE GENOMIC DNA]</scope>
    <source>
        <strain evidence="2">LRV0_1</strain>
    </source>
</reference>
<comment type="caution">
    <text evidence="2">The sequence shown here is derived from an EMBL/GenBank/DDBJ whole genome shotgun (WGS) entry which is preliminary data.</text>
</comment>
<organism evidence="2 3">
    <name type="scientific">Daphnia magna</name>
    <dbReference type="NCBI Taxonomy" id="35525"/>
    <lineage>
        <taxon>Eukaryota</taxon>
        <taxon>Metazoa</taxon>
        <taxon>Ecdysozoa</taxon>
        <taxon>Arthropoda</taxon>
        <taxon>Crustacea</taxon>
        <taxon>Branchiopoda</taxon>
        <taxon>Diplostraca</taxon>
        <taxon>Cladocera</taxon>
        <taxon>Anomopoda</taxon>
        <taxon>Daphniidae</taxon>
        <taxon>Daphnia</taxon>
    </lineage>
</organism>
<dbReference type="Proteomes" id="UP001234178">
    <property type="component" value="Unassembled WGS sequence"/>
</dbReference>